<evidence type="ECO:0000313" key="1">
    <source>
        <dbReference type="EMBL" id="GGQ74967.1"/>
    </source>
</evidence>
<keyword evidence="2" id="KW-1185">Reference proteome</keyword>
<dbReference type="EMBL" id="BMQK01000013">
    <property type="protein sequence ID" value="GGQ74967.1"/>
    <property type="molecule type" value="Genomic_DNA"/>
</dbReference>
<proteinExistence type="predicted"/>
<dbReference type="AlphaFoldDB" id="A0A918BLF4"/>
<name>A0A918BLF4_9ACTN</name>
<comment type="caution">
    <text evidence="1">The sequence shown here is derived from an EMBL/GenBank/DDBJ whole genome shotgun (WGS) entry which is preliminary data.</text>
</comment>
<accession>A0A918BLF4</accession>
<reference evidence="1" key="2">
    <citation type="submission" date="2020-09" db="EMBL/GenBank/DDBJ databases">
        <authorList>
            <person name="Sun Q."/>
            <person name="Ohkuma M."/>
        </authorList>
    </citation>
    <scope>NUCLEOTIDE SEQUENCE</scope>
    <source>
        <strain evidence="1">JCM 3131</strain>
    </source>
</reference>
<gene>
    <name evidence="1" type="ORF">GCM10010145_50860</name>
</gene>
<reference evidence="1" key="1">
    <citation type="journal article" date="2014" name="Int. J. Syst. Evol. Microbiol.">
        <title>Complete genome sequence of Corynebacterium casei LMG S-19264T (=DSM 44701T), isolated from a smear-ripened cheese.</title>
        <authorList>
            <consortium name="US DOE Joint Genome Institute (JGI-PGF)"/>
            <person name="Walter F."/>
            <person name="Albersmeier A."/>
            <person name="Kalinowski J."/>
            <person name="Ruckert C."/>
        </authorList>
    </citation>
    <scope>NUCLEOTIDE SEQUENCE</scope>
    <source>
        <strain evidence="1">JCM 3131</strain>
    </source>
</reference>
<dbReference type="Proteomes" id="UP000620156">
    <property type="component" value="Unassembled WGS sequence"/>
</dbReference>
<organism evidence="1 2">
    <name type="scientific">Streptomyces ruber</name>
    <dbReference type="NCBI Taxonomy" id="83378"/>
    <lineage>
        <taxon>Bacteria</taxon>
        <taxon>Bacillati</taxon>
        <taxon>Actinomycetota</taxon>
        <taxon>Actinomycetes</taxon>
        <taxon>Kitasatosporales</taxon>
        <taxon>Streptomycetaceae</taxon>
        <taxon>Streptomyces</taxon>
    </lineage>
</organism>
<sequence length="129" mass="13746">MIRDQPHQPLVGPVLVTKEPCAVQRVEPGHGQPRCVPDIVEGGGSDQEAGVFSEDWTDLGRAFRYSSCVRPSTREHCAELAFRDPRRPSLDQVTHAFSLPGAGAAQASLVDAVPKKGNSASASVTLTLT</sequence>
<evidence type="ECO:0000313" key="2">
    <source>
        <dbReference type="Proteomes" id="UP000620156"/>
    </source>
</evidence>
<protein>
    <submittedName>
        <fullName evidence="1">Uncharacterized protein</fullName>
    </submittedName>
</protein>